<feature type="domain" description="Peptidase S8/S53" evidence="7">
    <location>
        <begin position="419"/>
        <end position="715"/>
    </location>
</feature>
<accession>A0AAV3WZN5</accession>
<dbReference type="InterPro" id="IPR007280">
    <property type="entry name" value="Peptidase_C_arc/bac"/>
</dbReference>
<evidence type="ECO:0000259" key="8">
    <source>
        <dbReference type="Pfam" id="PF04151"/>
    </source>
</evidence>
<comment type="caution">
    <text evidence="9">The sequence shown here is derived from an EMBL/GenBank/DDBJ whole genome shotgun (WGS) entry which is preliminary data.</text>
</comment>
<comment type="similarity">
    <text evidence="1 5">Belongs to the peptidase S8 family.</text>
</comment>
<dbReference type="InterPro" id="IPR050131">
    <property type="entry name" value="Peptidase_S8_subtilisin-like"/>
</dbReference>
<evidence type="ECO:0000259" key="7">
    <source>
        <dbReference type="Pfam" id="PF00082"/>
    </source>
</evidence>
<dbReference type="InterPro" id="IPR036852">
    <property type="entry name" value="Peptidase_S8/S53_dom_sf"/>
</dbReference>
<dbReference type="SUPFAM" id="SSF89260">
    <property type="entry name" value="Collagen-binding domain"/>
    <property type="match status" value="1"/>
</dbReference>
<feature type="region of interest" description="Disordered" evidence="6">
    <location>
        <begin position="449"/>
        <end position="475"/>
    </location>
</feature>
<evidence type="ECO:0000256" key="2">
    <source>
        <dbReference type="ARBA" id="ARBA00022670"/>
    </source>
</evidence>
<dbReference type="InterPro" id="IPR000209">
    <property type="entry name" value="Peptidase_S8/S53_dom"/>
</dbReference>
<gene>
    <name evidence="9" type="ORF">MiSe_00750</name>
</gene>
<feature type="active site" description="Charge relay system" evidence="5">
    <location>
        <position position="427"/>
    </location>
</feature>
<dbReference type="Gene3D" id="2.60.120.380">
    <property type="match status" value="1"/>
</dbReference>
<keyword evidence="10" id="KW-1185">Reference proteome</keyword>
<keyword evidence="3 5" id="KW-0378">Hydrolase</keyword>
<keyword evidence="4 5" id="KW-0720">Serine protease</keyword>
<dbReference type="EMBL" id="BLAY01000001">
    <property type="protein sequence ID" value="GET35333.1"/>
    <property type="molecule type" value="Genomic_DNA"/>
</dbReference>
<reference evidence="9" key="1">
    <citation type="submission" date="2019-10" db="EMBL/GenBank/DDBJ databases">
        <title>Draft genome sequece of Microseira wollei NIES-4236.</title>
        <authorList>
            <person name="Yamaguchi H."/>
            <person name="Suzuki S."/>
            <person name="Kawachi M."/>
        </authorList>
    </citation>
    <scope>NUCLEOTIDE SEQUENCE</scope>
    <source>
        <strain evidence="9">NIES-4236</strain>
    </source>
</reference>
<feature type="compositionally biased region" description="Acidic residues" evidence="6">
    <location>
        <begin position="452"/>
        <end position="462"/>
    </location>
</feature>
<dbReference type="GO" id="GO:0004252">
    <property type="term" value="F:serine-type endopeptidase activity"/>
    <property type="evidence" value="ECO:0007669"/>
    <property type="project" value="UniProtKB-UniRule"/>
</dbReference>
<evidence type="ECO:0000256" key="3">
    <source>
        <dbReference type="ARBA" id="ARBA00022801"/>
    </source>
</evidence>
<name>A0AAV3WZN5_9CYAN</name>
<proteinExistence type="inferred from homology"/>
<evidence type="ECO:0000256" key="5">
    <source>
        <dbReference type="PROSITE-ProRule" id="PRU01240"/>
    </source>
</evidence>
<dbReference type="RefSeq" id="WP_226572642.1">
    <property type="nucleotide sequence ID" value="NZ_BLAY01000001.1"/>
</dbReference>
<dbReference type="GO" id="GO:0006508">
    <property type="term" value="P:proteolysis"/>
    <property type="evidence" value="ECO:0007669"/>
    <property type="project" value="UniProtKB-KW"/>
</dbReference>
<evidence type="ECO:0000313" key="9">
    <source>
        <dbReference type="EMBL" id="GET35333.1"/>
    </source>
</evidence>
<dbReference type="Gene3D" id="3.40.50.200">
    <property type="entry name" value="Peptidase S8/S53 domain"/>
    <property type="match status" value="1"/>
</dbReference>
<dbReference type="PANTHER" id="PTHR43806:SF11">
    <property type="entry name" value="CEREVISIN-RELATED"/>
    <property type="match status" value="1"/>
</dbReference>
<evidence type="ECO:0000256" key="4">
    <source>
        <dbReference type="ARBA" id="ARBA00022825"/>
    </source>
</evidence>
<dbReference type="Proteomes" id="UP001050975">
    <property type="component" value="Unassembled WGS sequence"/>
</dbReference>
<dbReference type="AlphaFoldDB" id="A0AAV3WZN5"/>
<evidence type="ECO:0000256" key="1">
    <source>
        <dbReference type="ARBA" id="ARBA00011073"/>
    </source>
</evidence>
<dbReference type="PANTHER" id="PTHR43806">
    <property type="entry name" value="PEPTIDASE S8"/>
    <property type="match status" value="1"/>
</dbReference>
<dbReference type="PROSITE" id="PS51892">
    <property type="entry name" value="SUBTILASE"/>
    <property type="match status" value="1"/>
</dbReference>
<keyword evidence="2 5" id="KW-0645">Protease</keyword>
<dbReference type="SUPFAM" id="SSF52743">
    <property type="entry name" value="Subtilisin-like"/>
    <property type="match status" value="1"/>
</dbReference>
<protein>
    <submittedName>
        <fullName evidence="9">Uncharacterized protein</fullName>
    </submittedName>
</protein>
<dbReference type="Pfam" id="PF04151">
    <property type="entry name" value="PPC"/>
    <property type="match status" value="1"/>
</dbReference>
<feature type="domain" description="Peptidase C-terminal archaeal/bacterial" evidence="8">
    <location>
        <begin position="35"/>
        <end position="98"/>
    </location>
</feature>
<sequence length="746" mass="79601">MLFDNAGQSSGTYRVLNITSSPQRFTDAIDAVDPYDLYQFTLSSRSGCHMSLSGMSANADMQLLSDSRQVLHSSTNVSTSNETVDTILDPGTYYIKIYPFGAASNADNLTVSAIPSSNPPKTSSDSINNDILTNFTNISIPNPGNTSSQQDLTNWTGLAANPIPPSVSPNPPAIVPINTVPNFTNFSVIDASGDNTLDTVFKGGALRVSYDLANGASVSKVELELVQFDRIVDSLGNWTENKLSNNLINLANFSNLSEGEYLVRAIGTTTSGQKIFSPFQSLEILPWNKSIGTFTADTLNYSNVPGEGAVFLGRGGTDTLNLAGISRNDVTSINGMKLSGFNPLSNSTANQAIFKGTAFDYLTLANGGEIYFQGIENLKFADGTNLELQVRPKDGYFDYQWNLHVSDVDSAWRFTQGANNVLLASLDTGILTAAGASGSIVDIAQGRLITDPTDDDNEDDDNNPNNGKNTYGHGHSSISIMSSTANNNSGIAGINWNSQVYVNDVYRGVSLLQGIGDTINYARANNMRVVFQGGIQEDGWLNYWGATREQLEQLIENNSDIALFAVAAGNGGPGGNFADPNYLTSVNGLARLETTHSNVMSVGALQTIGDVNGVRQWQYEWVNGLLNAKVANIAPYSNRGSNLTLMAATDSPAMDKYGSVNYFPGTSASNPNLAGIASLVWSVNPNLNAGQVRQILTNTAMDLGVPGRDNTFGHGLVNADAAVRRAWALQRSSDLANLYGGSSLLV</sequence>
<feature type="active site" description="Charge relay system" evidence="5">
    <location>
        <position position="473"/>
    </location>
</feature>
<organism evidence="9 10">
    <name type="scientific">Microseira wollei NIES-4236</name>
    <dbReference type="NCBI Taxonomy" id="2530354"/>
    <lineage>
        <taxon>Bacteria</taxon>
        <taxon>Bacillati</taxon>
        <taxon>Cyanobacteriota</taxon>
        <taxon>Cyanophyceae</taxon>
        <taxon>Oscillatoriophycideae</taxon>
        <taxon>Aerosakkonematales</taxon>
        <taxon>Aerosakkonemataceae</taxon>
        <taxon>Microseira</taxon>
    </lineage>
</organism>
<evidence type="ECO:0000313" key="10">
    <source>
        <dbReference type="Proteomes" id="UP001050975"/>
    </source>
</evidence>
<evidence type="ECO:0000256" key="6">
    <source>
        <dbReference type="SAM" id="MobiDB-lite"/>
    </source>
</evidence>
<feature type="active site" description="Charge relay system" evidence="5">
    <location>
        <position position="667"/>
    </location>
</feature>
<dbReference type="Pfam" id="PF00082">
    <property type="entry name" value="Peptidase_S8"/>
    <property type="match status" value="1"/>
</dbReference>